<dbReference type="Proteomes" id="UP000266673">
    <property type="component" value="Unassembled WGS sequence"/>
</dbReference>
<evidence type="ECO:0000313" key="2">
    <source>
        <dbReference type="EMBL" id="RIB10847.1"/>
    </source>
</evidence>
<dbReference type="EMBL" id="QKWP01001204">
    <property type="protein sequence ID" value="RIB10847.1"/>
    <property type="molecule type" value="Genomic_DNA"/>
</dbReference>
<evidence type="ECO:0000313" key="3">
    <source>
        <dbReference type="Proteomes" id="UP000266673"/>
    </source>
</evidence>
<organism evidence="2 3">
    <name type="scientific">Gigaspora rosea</name>
    <dbReference type="NCBI Taxonomy" id="44941"/>
    <lineage>
        <taxon>Eukaryota</taxon>
        <taxon>Fungi</taxon>
        <taxon>Fungi incertae sedis</taxon>
        <taxon>Mucoromycota</taxon>
        <taxon>Glomeromycotina</taxon>
        <taxon>Glomeromycetes</taxon>
        <taxon>Diversisporales</taxon>
        <taxon>Gigasporaceae</taxon>
        <taxon>Gigaspora</taxon>
    </lineage>
</organism>
<evidence type="ECO:0000256" key="1">
    <source>
        <dbReference type="SAM" id="SignalP"/>
    </source>
</evidence>
<accession>A0A397UNV3</accession>
<gene>
    <name evidence="2" type="ORF">C2G38_2205041</name>
</gene>
<sequence length="158" mass="17419">MKNFIFASILLALLLIVNAAPFQLNKRATTFDPCDFGDFIDVNIRTDPPESGKKESYDVSGNLTQGDITKDISFLFIVYLGEEEQLGTPYFQNFTDSHKAGSPFKISASDVPTPTQLPDSYRLEVAVGDPDKTFFGCAVATVGNSSKKSKIIDFYKLI</sequence>
<keyword evidence="3" id="KW-1185">Reference proteome</keyword>
<protein>
    <recommendedName>
        <fullName evidence="4">MD-2-related lipid-recognition domain-containing protein</fullName>
    </recommendedName>
</protein>
<evidence type="ECO:0008006" key="4">
    <source>
        <dbReference type="Google" id="ProtNLM"/>
    </source>
</evidence>
<proteinExistence type="predicted"/>
<feature type="chain" id="PRO_5017235049" description="MD-2-related lipid-recognition domain-containing protein" evidence="1">
    <location>
        <begin position="20"/>
        <end position="158"/>
    </location>
</feature>
<dbReference type="AlphaFoldDB" id="A0A397UNV3"/>
<reference evidence="2 3" key="1">
    <citation type="submission" date="2018-06" db="EMBL/GenBank/DDBJ databases">
        <title>Comparative genomics reveals the genomic features of Rhizophagus irregularis, R. cerebriforme, R. diaphanum and Gigaspora rosea, and their symbiotic lifestyle signature.</title>
        <authorList>
            <person name="Morin E."/>
            <person name="San Clemente H."/>
            <person name="Chen E.C.H."/>
            <person name="De La Providencia I."/>
            <person name="Hainaut M."/>
            <person name="Kuo A."/>
            <person name="Kohler A."/>
            <person name="Murat C."/>
            <person name="Tang N."/>
            <person name="Roy S."/>
            <person name="Loubradou J."/>
            <person name="Henrissat B."/>
            <person name="Grigoriev I.V."/>
            <person name="Corradi N."/>
            <person name="Roux C."/>
            <person name="Martin F.M."/>
        </authorList>
    </citation>
    <scope>NUCLEOTIDE SEQUENCE [LARGE SCALE GENOMIC DNA]</scope>
    <source>
        <strain evidence="2 3">DAOM 194757</strain>
    </source>
</reference>
<name>A0A397UNV3_9GLOM</name>
<dbReference type="OrthoDB" id="2313648at2759"/>
<keyword evidence="1" id="KW-0732">Signal</keyword>
<comment type="caution">
    <text evidence="2">The sequence shown here is derived from an EMBL/GenBank/DDBJ whole genome shotgun (WGS) entry which is preliminary data.</text>
</comment>
<feature type="signal peptide" evidence="1">
    <location>
        <begin position="1"/>
        <end position="19"/>
    </location>
</feature>